<reference evidence="3" key="1">
    <citation type="submission" date="2016-10" db="EMBL/GenBank/DDBJ databases">
        <authorList>
            <person name="Varghese N."/>
            <person name="Submissions S."/>
        </authorList>
    </citation>
    <scope>NUCLEOTIDE SEQUENCE [LARGE SCALE GENOMIC DNA]</scope>
    <source>
        <strain evidence="3">DSM 19110</strain>
    </source>
</reference>
<dbReference type="Proteomes" id="UP000183200">
    <property type="component" value="Unassembled WGS sequence"/>
</dbReference>
<feature type="domain" description="DJ-1/PfpI" evidence="1">
    <location>
        <begin position="2"/>
        <end position="177"/>
    </location>
</feature>
<name>A0A1G9RLI0_9SPHI</name>
<organism evidence="2 3">
    <name type="scientific">Pedobacter steynii</name>
    <dbReference type="NCBI Taxonomy" id="430522"/>
    <lineage>
        <taxon>Bacteria</taxon>
        <taxon>Pseudomonadati</taxon>
        <taxon>Bacteroidota</taxon>
        <taxon>Sphingobacteriia</taxon>
        <taxon>Sphingobacteriales</taxon>
        <taxon>Sphingobacteriaceae</taxon>
        <taxon>Pedobacter</taxon>
    </lineage>
</organism>
<dbReference type="PANTHER" id="PTHR43130">
    <property type="entry name" value="ARAC-FAMILY TRANSCRIPTIONAL REGULATOR"/>
    <property type="match status" value="1"/>
</dbReference>
<dbReference type="Gene3D" id="3.40.50.880">
    <property type="match status" value="1"/>
</dbReference>
<dbReference type="RefSeq" id="WP_074605943.1">
    <property type="nucleotide sequence ID" value="NZ_FNGY01000003.1"/>
</dbReference>
<dbReference type="Pfam" id="PF01965">
    <property type="entry name" value="DJ-1_PfpI"/>
    <property type="match status" value="1"/>
</dbReference>
<dbReference type="OrthoDB" id="9803764at2"/>
<keyword evidence="3" id="KW-1185">Reference proteome</keyword>
<dbReference type="InterPro" id="IPR052158">
    <property type="entry name" value="INH-QAR"/>
</dbReference>
<dbReference type="InterPro" id="IPR029062">
    <property type="entry name" value="Class_I_gatase-like"/>
</dbReference>
<dbReference type="CDD" id="cd03139">
    <property type="entry name" value="GATase1_PfpI_2"/>
    <property type="match status" value="1"/>
</dbReference>
<accession>A0A1G9RLI0</accession>
<protein>
    <submittedName>
        <fullName evidence="2">DJ-1/PfpI family protein</fullName>
    </submittedName>
</protein>
<evidence type="ECO:0000313" key="3">
    <source>
        <dbReference type="Proteomes" id="UP000183200"/>
    </source>
</evidence>
<dbReference type="PANTHER" id="PTHR43130:SF3">
    <property type="entry name" value="HTH-TYPE TRANSCRIPTIONAL REGULATOR RV1931C"/>
    <property type="match status" value="1"/>
</dbReference>
<dbReference type="InterPro" id="IPR002818">
    <property type="entry name" value="DJ-1/PfpI"/>
</dbReference>
<gene>
    <name evidence="2" type="ORF">SAMN05421820_103289</name>
</gene>
<dbReference type="GO" id="GO:0006355">
    <property type="term" value="P:regulation of DNA-templated transcription"/>
    <property type="evidence" value="ECO:0007669"/>
    <property type="project" value="TreeGrafter"/>
</dbReference>
<evidence type="ECO:0000259" key="1">
    <source>
        <dbReference type="Pfam" id="PF01965"/>
    </source>
</evidence>
<proteinExistence type="predicted"/>
<dbReference type="SUPFAM" id="SSF52317">
    <property type="entry name" value="Class I glutamine amidotransferase-like"/>
    <property type="match status" value="1"/>
</dbReference>
<evidence type="ECO:0000313" key="2">
    <source>
        <dbReference type="EMBL" id="SDM24189.1"/>
    </source>
</evidence>
<dbReference type="AlphaFoldDB" id="A0A1G9RLI0"/>
<dbReference type="EMBL" id="FNGY01000003">
    <property type="protein sequence ID" value="SDM24189.1"/>
    <property type="molecule type" value="Genomic_DNA"/>
</dbReference>
<sequence>MNIAVLVFNGVELVDMNGPLDVFLHANRFNVAPFYNVYTVAATPVPIISEGGVVTIIPQYTFETCPDPELIVIPGRIGNDADSTSIPAKPEVVEYVRQMAGKGKLILSVCVGLYTLAETGLLAGRKATTHYLAIDYVESHYKGIDMIKNVRYVHDDNFITTGGITSGIDGALYVVEQYNGPDVALKVANIMVYNREAALPPGTILPLHDQSAS</sequence>